<sequence length="93" mass="10681">MYLLTGFVIFSIAIIVYALIAIFAARYLIGKLDKRGIRHSNIVLGVGLPIAACLIFLSFWWKSPLQLFLLVPLCLVIGRLWRDYRKIEKLEQS</sequence>
<dbReference type="RefSeq" id="WP_060534701.1">
    <property type="nucleotide sequence ID" value="NZ_CP013023.1"/>
</dbReference>
<dbReference type="AlphaFoldDB" id="A0A172ZG75"/>
<name>A0A172ZG75_9BACL</name>
<keyword evidence="1" id="KW-0472">Membrane</keyword>
<reference evidence="3" key="1">
    <citation type="submission" date="2015-10" db="EMBL/GenBank/DDBJ databases">
        <title>Genome of Paenibacillus bovis sp. nov.</title>
        <authorList>
            <person name="Wu Z."/>
            <person name="Gao C."/>
            <person name="Liu Z."/>
            <person name="Zheng H."/>
        </authorList>
    </citation>
    <scope>NUCLEOTIDE SEQUENCE [LARGE SCALE GENOMIC DNA]</scope>
    <source>
        <strain evidence="3">BD3526</strain>
    </source>
</reference>
<proteinExistence type="predicted"/>
<accession>A0A172ZG75</accession>
<evidence type="ECO:0000256" key="1">
    <source>
        <dbReference type="SAM" id="Phobius"/>
    </source>
</evidence>
<evidence type="ECO:0000313" key="2">
    <source>
        <dbReference type="EMBL" id="ANF96654.1"/>
    </source>
</evidence>
<feature type="transmembrane region" description="Helical" evidence="1">
    <location>
        <begin position="6"/>
        <end position="29"/>
    </location>
</feature>
<organism evidence="2 3">
    <name type="scientific">Paenibacillus bovis</name>
    <dbReference type="NCBI Taxonomy" id="1616788"/>
    <lineage>
        <taxon>Bacteria</taxon>
        <taxon>Bacillati</taxon>
        <taxon>Bacillota</taxon>
        <taxon>Bacilli</taxon>
        <taxon>Bacillales</taxon>
        <taxon>Paenibacillaceae</taxon>
        <taxon>Paenibacillus</taxon>
    </lineage>
</organism>
<dbReference type="EMBL" id="CP013023">
    <property type="protein sequence ID" value="ANF96654.1"/>
    <property type="molecule type" value="Genomic_DNA"/>
</dbReference>
<dbReference type="KEGG" id="pbv:AR543_11970"/>
<reference evidence="2 3" key="2">
    <citation type="journal article" date="2016" name="Int. J. Syst. Evol. Microbiol.">
        <title>Paenibacillus bovis sp. nov., isolated from raw yak (Bos grunniens) milk.</title>
        <authorList>
            <person name="Gao C."/>
            <person name="Han J."/>
            <person name="Liu Z."/>
            <person name="Xu X."/>
            <person name="Hang F."/>
            <person name="Wu Z."/>
        </authorList>
    </citation>
    <scope>NUCLEOTIDE SEQUENCE [LARGE SCALE GENOMIC DNA]</scope>
    <source>
        <strain evidence="2 3">BD3526</strain>
    </source>
</reference>
<gene>
    <name evidence="2" type="ORF">AR543_11970</name>
</gene>
<keyword evidence="1" id="KW-0812">Transmembrane</keyword>
<feature type="transmembrane region" description="Helical" evidence="1">
    <location>
        <begin position="41"/>
        <end position="59"/>
    </location>
</feature>
<feature type="transmembrane region" description="Helical" evidence="1">
    <location>
        <begin position="65"/>
        <end position="81"/>
    </location>
</feature>
<dbReference type="Proteomes" id="UP000078148">
    <property type="component" value="Chromosome"/>
</dbReference>
<evidence type="ECO:0000313" key="3">
    <source>
        <dbReference type="Proteomes" id="UP000078148"/>
    </source>
</evidence>
<protein>
    <submittedName>
        <fullName evidence="2">Uncharacterized protein</fullName>
    </submittedName>
</protein>
<keyword evidence="1" id="KW-1133">Transmembrane helix</keyword>
<keyword evidence="3" id="KW-1185">Reference proteome</keyword>
<dbReference type="OrthoDB" id="9898799at2"/>